<dbReference type="InParanoid" id="G3H603"/>
<accession>G3H603</accession>
<gene>
    <name evidence="1" type="ORF">I79_005752</name>
</gene>
<reference evidence="2" key="1">
    <citation type="journal article" date="2011" name="Nat. Biotechnol.">
        <title>The genomic sequence of the Chinese hamster ovary (CHO)-K1 cell line.</title>
        <authorList>
            <person name="Xu X."/>
            <person name="Nagarajan H."/>
            <person name="Lewis N.E."/>
            <person name="Pan S."/>
            <person name="Cai Z."/>
            <person name="Liu X."/>
            <person name="Chen W."/>
            <person name="Xie M."/>
            <person name="Wang W."/>
            <person name="Hammond S."/>
            <person name="Andersen M.R."/>
            <person name="Neff N."/>
            <person name="Passarelli B."/>
            <person name="Koh W."/>
            <person name="Fan H.C."/>
            <person name="Wang J."/>
            <person name="Gui Y."/>
            <person name="Lee K.H."/>
            <person name="Betenbaugh M.J."/>
            <person name="Quake S.R."/>
            <person name="Famili I."/>
            <person name="Palsson B.O."/>
            <person name="Wang J."/>
        </authorList>
    </citation>
    <scope>NUCLEOTIDE SEQUENCE [LARGE SCALE GENOMIC DNA]</scope>
    <source>
        <strain evidence="2">CHO K1 cell line</strain>
    </source>
</reference>
<sequence>MDNVRFLKNYKTTLCFSVLFTGPGDPVLSCSWYGDNKITIKETHLIRVWLVFWEGINKSYRNSLKVPDWWLSTTLGLNFVELV</sequence>
<evidence type="ECO:0000313" key="2">
    <source>
        <dbReference type="Proteomes" id="UP000001075"/>
    </source>
</evidence>
<dbReference type="EMBL" id="JH000168">
    <property type="protein sequence ID" value="EGV94172.1"/>
    <property type="molecule type" value="Genomic_DNA"/>
</dbReference>
<dbReference type="Proteomes" id="UP000001075">
    <property type="component" value="Unassembled WGS sequence"/>
</dbReference>
<proteinExistence type="predicted"/>
<dbReference type="AlphaFoldDB" id="G3H603"/>
<protein>
    <submittedName>
        <fullName evidence="1">Uncharacterized protein</fullName>
    </submittedName>
</protein>
<evidence type="ECO:0000313" key="1">
    <source>
        <dbReference type="EMBL" id="EGV94172.1"/>
    </source>
</evidence>
<organism evidence="1 2">
    <name type="scientific">Cricetulus griseus</name>
    <name type="common">Chinese hamster</name>
    <name type="synonym">Cricetulus barabensis griseus</name>
    <dbReference type="NCBI Taxonomy" id="10029"/>
    <lineage>
        <taxon>Eukaryota</taxon>
        <taxon>Metazoa</taxon>
        <taxon>Chordata</taxon>
        <taxon>Craniata</taxon>
        <taxon>Vertebrata</taxon>
        <taxon>Euteleostomi</taxon>
        <taxon>Mammalia</taxon>
        <taxon>Eutheria</taxon>
        <taxon>Euarchontoglires</taxon>
        <taxon>Glires</taxon>
        <taxon>Rodentia</taxon>
        <taxon>Myomorpha</taxon>
        <taxon>Muroidea</taxon>
        <taxon>Cricetidae</taxon>
        <taxon>Cricetinae</taxon>
        <taxon>Cricetulus</taxon>
    </lineage>
</organism>
<name>G3H603_CRIGR</name>